<evidence type="ECO:0000256" key="1">
    <source>
        <dbReference type="SAM" id="MobiDB-lite"/>
    </source>
</evidence>
<evidence type="ECO:0000313" key="4">
    <source>
        <dbReference type="EMBL" id="RXG99486.1"/>
    </source>
</evidence>
<reference evidence="5 8" key="1">
    <citation type="submission" date="2015-04" db="EMBL/GenBank/DDBJ databases">
        <title>Comparative genomics of rhizobia nodulating Arachis hypogaea in China.</title>
        <authorList>
            <person name="Li Y."/>
        </authorList>
    </citation>
    <scope>NUCLEOTIDE SEQUENCE [LARGE SCALE GENOMIC DNA]</scope>
    <source>
        <strain evidence="5 8">CCBAU 51787</strain>
    </source>
</reference>
<feature type="region of interest" description="Disordered" evidence="1">
    <location>
        <begin position="18"/>
        <end position="85"/>
    </location>
</feature>
<reference evidence="4 7" key="2">
    <citation type="submission" date="2018-11" db="EMBL/GenBank/DDBJ databases">
        <title>Bradyrhizobium sp. nov., isolated from effective nodules of peanut in China.</title>
        <authorList>
            <person name="Li Y."/>
        </authorList>
    </citation>
    <scope>NUCLEOTIDE SEQUENCE [LARGE SCALE GENOMIC DNA]</scope>
    <source>
        <strain evidence="4 7">CCBAU 51770</strain>
        <strain evidence="3 6">CCBAU 51781</strain>
    </source>
</reference>
<evidence type="ECO:0000313" key="8">
    <source>
        <dbReference type="Proteomes" id="UP000290565"/>
    </source>
</evidence>
<comment type="caution">
    <text evidence="4">The sequence shown here is derived from an EMBL/GenBank/DDBJ whole genome shotgun (WGS) entry which is preliminary data.</text>
</comment>
<evidence type="ECO:0000313" key="7">
    <source>
        <dbReference type="Proteomes" id="UP000290174"/>
    </source>
</evidence>
<feature type="compositionally biased region" description="Polar residues" evidence="1">
    <location>
        <begin position="25"/>
        <end position="43"/>
    </location>
</feature>
<keyword evidence="2" id="KW-0732">Signal</keyword>
<feature type="chain" id="PRO_5044607803" evidence="2">
    <location>
        <begin position="20"/>
        <end position="85"/>
    </location>
</feature>
<dbReference type="Proteomes" id="UP000289946">
    <property type="component" value="Unassembled WGS sequence"/>
</dbReference>
<protein>
    <submittedName>
        <fullName evidence="4">Uncharacterized protein</fullName>
    </submittedName>
</protein>
<feature type="signal peptide" evidence="2">
    <location>
        <begin position="1"/>
        <end position="19"/>
    </location>
</feature>
<dbReference type="Proteomes" id="UP000290565">
    <property type="component" value="Unassembled WGS sequence"/>
</dbReference>
<evidence type="ECO:0000313" key="3">
    <source>
        <dbReference type="EMBL" id="RXG91718.1"/>
    </source>
</evidence>
<dbReference type="Proteomes" id="UP000290174">
    <property type="component" value="Unassembled WGS sequence"/>
</dbReference>
<dbReference type="AlphaFoldDB" id="A0A4Q0QQX0"/>
<dbReference type="EMBL" id="LBJM01000088">
    <property type="protein sequence ID" value="RXH32597.1"/>
    <property type="molecule type" value="Genomic_DNA"/>
</dbReference>
<accession>A0A4Q0QQX0</accession>
<evidence type="ECO:0000313" key="6">
    <source>
        <dbReference type="Proteomes" id="UP000289946"/>
    </source>
</evidence>
<sequence>MKKLIIATAVVLAASSALAQTTKSPGASSNAPGQQMQNTTKPSTAPGASEYAPGHQTNTTAGPGHSESAPGQKMQNTTGSSTKKK</sequence>
<dbReference type="RefSeq" id="WP_091894444.1">
    <property type="nucleotide sequence ID" value="NZ_CP022221.1"/>
</dbReference>
<dbReference type="EMBL" id="RDRA01000014">
    <property type="protein sequence ID" value="RXG91718.1"/>
    <property type="molecule type" value="Genomic_DNA"/>
</dbReference>
<evidence type="ECO:0000313" key="5">
    <source>
        <dbReference type="EMBL" id="RXH32597.1"/>
    </source>
</evidence>
<feature type="compositionally biased region" description="Polar residues" evidence="1">
    <location>
        <begin position="73"/>
        <end position="85"/>
    </location>
</feature>
<name>A0A4Q0QQX0_9BRAD</name>
<accession>A0A4Q0S8B8</accession>
<organism evidence="4 7">
    <name type="scientific">Bradyrhizobium zhanjiangense</name>
    <dbReference type="NCBI Taxonomy" id="1325107"/>
    <lineage>
        <taxon>Bacteria</taxon>
        <taxon>Pseudomonadati</taxon>
        <taxon>Pseudomonadota</taxon>
        <taxon>Alphaproteobacteria</taxon>
        <taxon>Hyphomicrobiales</taxon>
        <taxon>Nitrobacteraceae</taxon>
        <taxon>Bradyrhizobium</taxon>
    </lineage>
</organism>
<proteinExistence type="predicted"/>
<gene>
    <name evidence="4" type="ORF">EAS61_12480</name>
    <name evidence="3" type="ORF">EAS62_24965</name>
    <name evidence="5" type="ORF">XH94_31860</name>
</gene>
<dbReference type="EMBL" id="RKMK01000008">
    <property type="protein sequence ID" value="RXG99486.1"/>
    <property type="molecule type" value="Genomic_DNA"/>
</dbReference>
<keyword evidence="6" id="KW-1185">Reference proteome</keyword>
<evidence type="ECO:0000256" key="2">
    <source>
        <dbReference type="SAM" id="SignalP"/>
    </source>
</evidence>